<keyword evidence="2" id="KW-0812">Transmembrane</keyword>
<dbReference type="OMA" id="YLYMIWI"/>
<evidence type="ECO:0000256" key="2">
    <source>
        <dbReference type="SAM" id="Phobius"/>
    </source>
</evidence>
<reference evidence="4" key="1">
    <citation type="journal article" date="2013" name="Genome Announc.">
        <title>Draft genome sequence of the grapevine dieback fungus Eutypa lata UCR-EL1.</title>
        <authorList>
            <person name="Blanco-Ulate B."/>
            <person name="Rolshausen P.E."/>
            <person name="Cantu D."/>
        </authorList>
    </citation>
    <scope>NUCLEOTIDE SEQUENCE [LARGE SCALE GENOMIC DNA]</scope>
    <source>
        <strain evidence="4">UCR-EL1</strain>
    </source>
</reference>
<accession>M7SYL7</accession>
<dbReference type="PANTHER" id="PTHR35179">
    <property type="entry name" value="PROTEIN CBG02620"/>
    <property type="match status" value="1"/>
</dbReference>
<feature type="transmembrane region" description="Helical" evidence="2">
    <location>
        <begin position="151"/>
        <end position="172"/>
    </location>
</feature>
<feature type="transmembrane region" description="Helical" evidence="2">
    <location>
        <begin position="111"/>
        <end position="131"/>
    </location>
</feature>
<proteinExistence type="predicted"/>
<keyword evidence="2" id="KW-0472">Membrane</keyword>
<keyword evidence="2" id="KW-1133">Transmembrane helix</keyword>
<name>M7SYL7_EUTLA</name>
<gene>
    <name evidence="3" type="ORF">UCREL1_3546</name>
</gene>
<dbReference type="KEGG" id="ela:UCREL1_3546"/>
<dbReference type="Proteomes" id="UP000012174">
    <property type="component" value="Unassembled WGS sequence"/>
</dbReference>
<dbReference type="eggNOG" id="ENOG502S67X">
    <property type="taxonomic scope" value="Eukaryota"/>
</dbReference>
<feature type="compositionally biased region" description="Low complexity" evidence="1">
    <location>
        <begin position="257"/>
        <end position="273"/>
    </location>
</feature>
<evidence type="ECO:0000313" key="3">
    <source>
        <dbReference type="EMBL" id="EMR69427.1"/>
    </source>
</evidence>
<sequence>MASFDLGAFFFGMFVGVFAFAISKCISQTLHIQKHKRSFINLYLCLLWGEVVCNLVFAVTTILFLNDVIPPTHAYFATACTLWAIQVELLPQIIANRVAVIMVNQRQAKKLKLGLAALITPVCGTVLYVWTVGHFPEATPEQVTRNFRLEIAEKIFFLLIDLSLNLYFLYLVRYRLIAYGLTKYWKLFKFNVVFVIISTTFDALLLGLLNLPDGFIYVQFAPLAYISKLYIEIEMANLIFKVVRSSSTGNENSWVYGSSHNKSQNGNKGGSNNATTTGTKLGGNTMIRRADKEEAGRLSSSSELELANYPGPQGITRTIETSVVSEDQEGVSNNSGSSHQNPNQVYGWNNK</sequence>
<dbReference type="OrthoDB" id="3205825at2759"/>
<dbReference type="HOGENOM" id="CLU_041445_2_0_1"/>
<feature type="transmembrane region" description="Helical" evidence="2">
    <location>
        <begin position="72"/>
        <end position="90"/>
    </location>
</feature>
<organism evidence="3 4">
    <name type="scientific">Eutypa lata (strain UCR-EL1)</name>
    <name type="common">Grapevine dieback disease fungus</name>
    <name type="synonym">Eutypa armeniacae</name>
    <dbReference type="NCBI Taxonomy" id="1287681"/>
    <lineage>
        <taxon>Eukaryota</taxon>
        <taxon>Fungi</taxon>
        <taxon>Dikarya</taxon>
        <taxon>Ascomycota</taxon>
        <taxon>Pezizomycotina</taxon>
        <taxon>Sordariomycetes</taxon>
        <taxon>Xylariomycetidae</taxon>
        <taxon>Xylariales</taxon>
        <taxon>Diatrypaceae</taxon>
        <taxon>Eutypa</taxon>
    </lineage>
</organism>
<protein>
    <recommendedName>
        <fullName evidence="5">Integral membrane protein</fullName>
    </recommendedName>
</protein>
<feature type="transmembrane region" description="Helical" evidence="2">
    <location>
        <begin position="6"/>
        <end position="27"/>
    </location>
</feature>
<feature type="transmembrane region" description="Helical" evidence="2">
    <location>
        <begin position="184"/>
        <end position="208"/>
    </location>
</feature>
<keyword evidence="4" id="KW-1185">Reference proteome</keyword>
<feature type="transmembrane region" description="Helical" evidence="2">
    <location>
        <begin position="39"/>
        <end position="66"/>
    </location>
</feature>
<dbReference type="EMBL" id="KB706085">
    <property type="protein sequence ID" value="EMR69427.1"/>
    <property type="molecule type" value="Genomic_DNA"/>
</dbReference>
<dbReference type="AlphaFoldDB" id="M7SYL7"/>
<feature type="compositionally biased region" description="Polar residues" evidence="1">
    <location>
        <begin position="315"/>
        <end position="351"/>
    </location>
</feature>
<feature type="region of interest" description="Disordered" evidence="1">
    <location>
        <begin position="254"/>
        <end position="351"/>
    </location>
</feature>
<evidence type="ECO:0000256" key="1">
    <source>
        <dbReference type="SAM" id="MobiDB-lite"/>
    </source>
</evidence>
<evidence type="ECO:0008006" key="5">
    <source>
        <dbReference type="Google" id="ProtNLM"/>
    </source>
</evidence>
<evidence type="ECO:0000313" key="4">
    <source>
        <dbReference type="Proteomes" id="UP000012174"/>
    </source>
</evidence>
<dbReference type="PANTHER" id="PTHR35179:SF2">
    <property type="entry name" value="START DOMAIN-CONTAINING PROTEIN"/>
    <property type="match status" value="1"/>
</dbReference>